<protein>
    <recommendedName>
        <fullName evidence="2">F-box domain-containing protein</fullName>
    </recommendedName>
</protein>
<evidence type="ECO:0000259" key="2">
    <source>
        <dbReference type="PROSITE" id="PS50181"/>
    </source>
</evidence>
<feature type="region of interest" description="Disordered" evidence="1">
    <location>
        <begin position="342"/>
        <end position="365"/>
    </location>
</feature>
<proteinExistence type="predicted"/>
<gene>
    <name evidence="3" type="ORF">K432DRAFT_446078</name>
</gene>
<organism evidence="3 4">
    <name type="scientific">Lepidopterella palustris CBS 459.81</name>
    <dbReference type="NCBI Taxonomy" id="1314670"/>
    <lineage>
        <taxon>Eukaryota</taxon>
        <taxon>Fungi</taxon>
        <taxon>Dikarya</taxon>
        <taxon>Ascomycota</taxon>
        <taxon>Pezizomycotina</taxon>
        <taxon>Dothideomycetes</taxon>
        <taxon>Pleosporomycetidae</taxon>
        <taxon>Mytilinidiales</taxon>
        <taxon>Argynnaceae</taxon>
        <taxon>Lepidopterella</taxon>
    </lineage>
</organism>
<evidence type="ECO:0000313" key="4">
    <source>
        <dbReference type="Proteomes" id="UP000250266"/>
    </source>
</evidence>
<dbReference type="EMBL" id="KV745217">
    <property type="protein sequence ID" value="OCK76370.1"/>
    <property type="molecule type" value="Genomic_DNA"/>
</dbReference>
<accession>A0A8E2JBD4</accession>
<reference evidence="3 4" key="1">
    <citation type="journal article" date="2016" name="Nat. Commun.">
        <title>Ectomycorrhizal ecology is imprinted in the genome of the dominant symbiotic fungus Cenococcum geophilum.</title>
        <authorList>
            <consortium name="DOE Joint Genome Institute"/>
            <person name="Peter M."/>
            <person name="Kohler A."/>
            <person name="Ohm R.A."/>
            <person name="Kuo A."/>
            <person name="Krutzmann J."/>
            <person name="Morin E."/>
            <person name="Arend M."/>
            <person name="Barry K.W."/>
            <person name="Binder M."/>
            <person name="Choi C."/>
            <person name="Clum A."/>
            <person name="Copeland A."/>
            <person name="Grisel N."/>
            <person name="Haridas S."/>
            <person name="Kipfer T."/>
            <person name="LaButti K."/>
            <person name="Lindquist E."/>
            <person name="Lipzen A."/>
            <person name="Maire R."/>
            <person name="Meier B."/>
            <person name="Mihaltcheva S."/>
            <person name="Molinier V."/>
            <person name="Murat C."/>
            <person name="Poggeler S."/>
            <person name="Quandt C.A."/>
            <person name="Sperisen C."/>
            <person name="Tritt A."/>
            <person name="Tisserant E."/>
            <person name="Crous P.W."/>
            <person name="Henrissat B."/>
            <person name="Nehls U."/>
            <person name="Egli S."/>
            <person name="Spatafora J.W."/>
            <person name="Grigoriev I.V."/>
            <person name="Martin F.M."/>
        </authorList>
    </citation>
    <scope>NUCLEOTIDE SEQUENCE [LARGE SCALE GENOMIC DNA]</scope>
    <source>
        <strain evidence="3 4">CBS 459.81</strain>
    </source>
</reference>
<dbReference type="OrthoDB" id="3637487at2759"/>
<dbReference type="PROSITE" id="PS50181">
    <property type="entry name" value="FBOX"/>
    <property type="match status" value="1"/>
</dbReference>
<dbReference type="Proteomes" id="UP000250266">
    <property type="component" value="Unassembled WGS sequence"/>
</dbReference>
<keyword evidence="4" id="KW-1185">Reference proteome</keyword>
<dbReference type="InterPro" id="IPR001810">
    <property type="entry name" value="F-box_dom"/>
</dbReference>
<feature type="region of interest" description="Disordered" evidence="1">
    <location>
        <begin position="90"/>
        <end position="112"/>
    </location>
</feature>
<evidence type="ECO:0000256" key="1">
    <source>
        <dbReference type="SAM" id="MobiDB-lite"/>
    </source>
</evidence>
<feature type="domain" description="F-box" evidence="2">
    <location>
        <begin position="1"/>
        <end position="48"/>
    </location>
</feature>
<sequence>MSLQALPMELLLEVLHHVGSAEFKRRTELLTINRRWYSAAYSMLYEEYIVTAKRPMAMTMWPRELEVLMDNVRHLKVDLCGYGSQDWEPGEMSSLEDSQSGEASTSQSSKGDRVLNSLKTMKTWKMLNKELKQLSEVLPSWQKLQSIHIRATAEQEGTRLVSDGISVILLRQPEQILRITSLIIDMDFDAFRMGYHHHNCPSISKYLPQLYRLHVRLPRMCAEMLDLSSHASSDTIALREIVLNSVQVESRARAYSFRSCKPCNPGQRTKPPVRCVDFTSMDTSMKMLVERAPRIKVAKLIIHQESPLINNTKSGRKQADPKQAAESIDYITGDRHVMPGNAAWTDEFNPEEHSTLEKLPVSNDY</sequence>
<dbReference type="AlphaFoldDB" id="A0A8E2JBD4"/>
<evidence type="ECO:0000313" key="3">
    <source>
        <dbReference type="EMBL" id="OCK76370.1"/>
    </source>
</evidence>
<name>A0A8E2JBD4_9PEZI</name>
<feature type="compositionally biased region" description="Low complexity" evidence="1">
    <location>
        <begin position="98"/>
        <end position="109"/>
    </location>
</feature>